<accession>A0ABY7DM47</accession>
<dbReference type="EMBL" id="CP111014">
    <property type="protein sequence ID" value="WAQ98737.1"/>
    <property type="molecule type" value="Genomic_DNA"/>
</dbReference>
<dbReference type="InterPro" id="IPR027417">
    <property type="entry name" value="P-loop_NTPase"/>
</dbReference>
<evidence type="ECO:0000313" key="6">
    <source>
        <dbReference type="EMBL" id="WAQ98737.1"/>
    </source>
</evidence>
<reference evidence="6" key="1">
    <citation type="submission" date="2022-11" db="EMBL/GenBank/DDBJ databases">
        <title>Centuries of genome instability and evolution in soft-shell clam transmissible cancer (bioRxiv).</title>
        <authorList>
            <person name="Hart S.F.M."/>
            <person name="Yonemitsu M.A."/>
            <person name="Giersch R.M."/>
            <person name="Beal B.F."/>
            <person name="Arriagada G."/>
            <person name="Davis B.W."/>
            <person name="Ostrander E.A."/>
            <person name="Goff S.P."/>
            <person name="Metzger M.J."/>
        </authorList>
    </citation>
    <scope>NUCLEOTIDE SEQUENCE</scope>
    <source>
        <strain evidence="6">MELC-2E11</strain>
        <tissue evidence="6">Siphon/mantle</tissue>
    </source>
</reference>
<dbReference type="PANTHER" id="PTHR32341:SF17">
    <property type="entry name" value="IRG-TYPE G DOMAIN-CONTAINING PROTEIN"/>
    <property type="match status" value="1"/>
</dbReference>
<comment type="similarity">
    <text evidence="1">Belongs to the TRAFAC class dynamin-like GTPase superfamily. IRG family.</text>
</comment>
<evidence type="ECO:0000259" key="5">
    <source>
        <dbReference type="PROSITE" id="PS51716"/>
    </source>
</evidence>
<dbReference type="InterPro" id="IPR030385">
    <property type="entry name" value="G_IRG_dom"/>
</dbReference>
<dbReference type="Gene3D" id="3.40.50.300">
    <property type="entry name" value="P-loop containing nucleotide triphosphate hydrolases"/>
    <property type="match status" value="1"/>
</dbReference>
<protein>
    <submittedName>
        <fullName evidence="6">IIGP5-like protein</fullName>
    </submittedName>
</protein>
<dbReference type="PANTHER" id="PTHR32341">
    <property type="entry name" value="INTERFERON-INDUCIBLE GTPASE"/>
    <property type="match status" value="1"/>
</dbReference>
<keyword evidence="3" id="KW-0378">Hydrolase</keyword>
<organism evidence="6 7">
    <name type="scientific">Mya arenaria</name>
    <name type="common">Soft-shell clam</name>
    <dbReference type="NCBI Taxonomy" id="6604"/>
    <lineage>
        <taxon>Eukaryota</taxon>
        <taxon>Metazoa</taxon>
        <taxon>Spiralia</taxon>
        <taxon>Lophotrochozoa</taxon>
        <taxon>Mollusca</taxon>
        <taxon>Bivalvia</taxon>
        <taxon>Autobranchia</taxon>
        <taxon>Heteroconchia</taxon>
        <taxon>Euheterodonta</taxon>
        <taxon>Imparidentia</taxon>
        <taxon>Neoheterodontei</taxon>
        <taxon>Myida</taxon>
        <taxon>Myoidea</taxon>
        <taxon>Myidae</taxon>
        <taxon>Mya</taxon>
    </lineage>
</organism>
<evidence type="ECO:0000256" key="2">
    <source>
        <dbReference type="ARBA" id="ARBA00022741"/>
    </source>
</evidence>
<dbReference type="SUPFAM" id="SSF52540">
    <property type="entry name" value="P-loop containing nucleoside triphosphate hydrolases"/>
    <property type="match status" value="1"/>
</dbReference>
<feature type="domain" description="IRG-type G" evidence="5">
    <location>
        <begin position="93"/>
        <end position="275"/>
    </location>
</feature>
<keyword evidence="7" id="KW-1185">Reference proteome</keyword>
<dbReference type="Proteomes" id="UP001164746">
    <property type="component" value="Chromosome 3"/>
</dbReference>
<evidence type="ECO:0000313" key="7">
    <source>
        <dbReference type="Proteomes" id="UP001164746"/>
    </source>
</evidence>
<evidence type="ECO:0000256" key="4">
    <source>
        <dbReference type="ARBA" id="ARBA00023134"/>
    </source>
</evidence>
<keyword evidence="2" id="KW-0547">Nucleotide-binding</keyword>
<name>A0ABY7DM47_MYAAR</name>
<keyword evidence="4" id="KW-0342">GTP-binding</keyword>
<dbReference type="Pfam" id="PF05049">
    <property type="entry name" value="IIGP"/>
    <property type="match status" value="1"/>
</dbReference>
<evidence type="ECO:0000256" key="1">
    <source>
        <dbReference type="ARBA" id="ARBA00005429"/>
    </source>
</evidence>
<proteinExistence type="inferred from homology"/>
<evidence type="ECO:0000256" key="3">
    <source>
        <dbReference type="ARBA" id="ARBA00022801"/>
    </source>
</evidence>
<dbReference type="InterPro" id="IPR007743">
    <property type="entry name" value="Immunity-related_GTPase-like"/>
</dbReference>
<gene>
    <name evidence="6" type="ORF">MAR_023110</name>
</gene>
<dbReference type="InterPro" id="IPR051515">
    <property type="entry name" value="IRG"/>
</dbReference>
<sequence length="456" mass="51370">MLESHLCQIPDFARNFGEFKPCRMSRVSGRDIAIIRVNANAVLNASNEDSMDSFEEITMTEEMQYEYEQTLGRGGFVALQKKINSQLNDWKNTEIRFAIIGESGSGKSSFINAMLGLSGDDPQAAKVGCNECTTVCEEFQHPQKKTLFFNDLPGVGTPNFPRESYLETVQFQRFHFFILITSCRFKENDLWLAKEILKNKKHFYFVRTKIDADIRSDKRAHPSTHNQDNMIQAIRTITAEHLKTAHMSQTNVFLIDNYDTRRFDFDKLNERFIVDASSHIKKSLIFSISTGSSGIRKEKVAALRSRIKRQALLASIGSLTPIPGVGLACEVAILMTEVTFYKLQLGTDAETMEQLAAKMGISLEALYANTGTTSHILLASKESFLRFCAEIVLSETSETLLKLTIPILGNLVSAVGTFPVCCYTLNRLLNMCNKEAKNVYKAFEQCMVNKTCIKIE</sequence>
<dbReference type="PROSITE" id="PS51716">
    <property type="entry name" value="G_IRG"/>
    <property type="match status" value="1"/>
</dbReference>